<gene>
    <name evidence="6" type="ORF">SCLAV_4548</name>
</gene>
<accession>E2Q906</accession>
<dbReference type="GO" id="GO:0004252">
    <property type="term" value="F:serine-type endopeptidase activity"/>
    <property type="evidence" value="ECO:0007669"/>
    <property type="project" value="InterPro"/>
</dbReference>
<feature type="domain" description="Peptidase S26" evidence="5">
    <location>
        <begin position="33"/>
        <end position="181"/>
    </location>
</feature>
<dbReference type="CDD" id="cd06530">
    <property type="entry name" value="S26_SPase_I"/>
    <property type="match status" value="1"/>
</dbReference>
<dbReference type="SUPFAM" id="SSF51306">
    <property type="entry name" value="LexA/Signal peptidase"/>
    <property type="match status" value="1"/>
</dbReference>
<dbReference type="NCBIfam" id="TIGR02227">
    <property type="entry name" value="sigpep_I_bact"/>
    <property type="match status" value="1"/>
</dbReference>
<dbReference type="GeneID" id="93728999"/>
<dbReference type="STRING" id="1901.BB341_06175"/>
<dbReference type="Pfam" id="PF10502">
    <property type="entry name" value="Peptidase_S26"/>
    <property type="match status" value="1"/>
</dbReference>
<feature type="transmembrane region" description="Helical" evidence="4">
    <location>
        <begin position="207"/>
        <end position="230"/>
    </location>
</feature>
<evidence type="ECO:0000313" key="7">
    <source>
        <dbReference type="Proteomes" id="UP000002357"/>
    </source>
</evidence>
<keyword evidence="4" id="KW-0812">Transmembrane</keyword>
<dbReference type="PANTHER" id="PTHR43390:SF1">
    <property type="entry name" value="CHLOROPLAST PROCESSING PEPTIDASE"/>
    <property type="match status" value="1"/>
</dbReference>
<keyword evidence="4" id="KW-0472">Membrane</keyword>
<keyword evidence="4" id="KW-0645">Protease</keyword>
<comment type="caution">
    <text evidence="4">Lacks conserved residue(s) required for the propagation of feature annotation.</text>
</comment>
<protein>
    <recommendedName>
        <fullName evidence="4">Signal peptidase I</fullName>
        <ecNumber evidence="4">3.4.21.89</ecNumber>
    </recommendedName>
</protein>
<feature type="transmembrane region" description="Helical" evidence="4">
    <location>
        <begin position="20"/>
        <end position="40"/>
    </location>
</feature>
<evidence type="ECO:0000256" key="1">
    <source>
        <dbReference type="ARBA" id="ARBA00004401"/>
    </source>
</evidence>
<reference evidence="6 7" key="1">
    <citation type="journal article" date="2010" name="Genome Biol. Evol.">
        <title>The sequence of a 1.8-mb bacterial linear plasmid reveals a rich evolutionary reservoir of secondary metabolic pathways.</title>
        <authorList>
            <person name="Medema M.H."/>
            <person name="Trefzer A."/>
            <person name="Kovalchuk A."/>
            <person name="van den Berg M."/>
            <person name="Mueller U."/>
            <person name="Heijne W."/>
            <person name="Wu L."/>
            <person name="Alam M.T."/>
            <person name="Ronning C.M."/>
            <person name="Nierman W.C."/>
            <person name="Bovenberg R.A.L."/>
            <person name="Breitling R."/>
            <person name="Takano E."/>
        </authorList>
    </citation>
    <scope>NUCLEOTIDE SEQUENCE [LARGE SCALE GENOMIC DNA]</scope>
    <source>
        <strain evidence="7">ATCC 27064 / DSM 738 / JCM 4710 / NBRC 13307 / NCIMB 12785 / NRRL 3585 / VKM Ac-602</strain>
    </source>
</reference>
<dbReference type="KEGG" id="sclf:BB341_06175"/>
<comment type="subcellular location">
    <subcellularLocation>
        <location evidence="1">Cell membrane</location>
        <topology evidence="1">Single-pass type II membrane protein</topology>
    </subcellularLocation>
    <subcellularLocation>
        <location evidence="4">Membrane</location>
        <topology evidence="4">Single-pass type II membrane protein</topology>
    </subcellularLocation>
</comment>
<dbReference type="InterPro" id="IPR036286">
    <property type="entry name" value="LexA/Signal_pep-like_sf"/>
</dbReference>
<keyword evidence="4 6" id="KW-0378">Hydrolase</keyword>
<sequence length="249" mass="25069">MGPVQAGDGHGRLGSVLSGLAVAVGCLLFLGGFGWGALVYQPYTVPTGSMSPTVEPGDRVLAERVEGDAARRGDIVVFQDAQWGGEPMLKRVVGVGGDTVACCGDGGALTVNGREIDEPYLSAASSQGPPDTFSAEVPDGHLFLLGDERMGSLDSRSHLQDAGGGSVSRSAVVGRLDAIAWPLTGGVIERPEGFAALPGGVSEPGPIRLIAVSVVVGAALIVGGAVYGPLARRRTGATGRGRAVSGAGR</sequence>
<evidence type="ECO:0000256" key="3">
    <source>
        <dbReference type="PIRSR" id="PIRSR600223-1"/>
    </source>
</evidence>
<dbReference type="RefSeq" id="WP_003962019.1">
    <property type="nucleotide sequence ID" value="NZ_CM000913.1"/>
</dbReference>
<dbReference type="Proteomes" id="UP000002357">
    <property type="component" value="Chromosome"/>
</dbReference>
<evidence type="ECO:0000256" key="2">
    <source>
        <dbReference type="ARBA" id="ARBA00009370"/>
    </source>
</evidence>
<name>E2Q906_STRCL</name>
<comment type="similarity">
    <text evidence="2 4">Belongs to the peptidase S26 family.</text>
</comment>
<dbReference type="GO" id="GO:0005886">
    <property type="term" value="C:plasma membrane"/>
    <property type="evidence" value="ECO:0007669"/>
    <property type="project" value="UniProtKB-SubCell"/>
</dbReference>
<dbReference type="PRINTS" id="PR00727">
    <property type="entry name" value="LEADERPTASE"/>
</dbReference>
<dbReference type="eggNOG" id="COG0681">
    <property type="taxonomic scope" value="Bacteria"/>
</dbReference>
<keyword evidence="7" id="KW-1185">Reference proteome</keyword>
<keyword evidence="4" id="KW-1133">Transmembrane helix</keyword>
<feature type="active site" evidence="3">
    <location>
        <position position="49"/>
    </location>
</feature>
<dbReference type="Gene3D" id="2.10.109.10">
    <property type="entry name" value="Umud Fragment, subunit A"/>
    <property type="match status" value="1"/>
</dbReference>
<dbReference type="GO" id="GO:0006465">
    <property type="term" value="P:signal peptide processing"/>
    <property type="evidence" value="ECO:0007669"/>
    <property type="project" value="InterPro"/>
</dbReference>
<proteinExistence type="inferred from homology"/>
<comment type="catalytic activity">
    <reaction evidence="4">
        <text>Cleavage of hydrophobic, N-terminal signal or leader sequences from secreted and periplasmic proteins.</text>
        <dbReference type="EC" id="3.4.21.89"/>
    </reaction>
</comment>
<evidence type="ECO:0000313" key="6">
    <source>
        <dbReference type="EMBL" id="EFG09620.1"/>
    </source>
</evidence>
<dbReference type="EMBL" id="CM000913">
    <property type="protein sequence ID" value="EFG09620.1"/>
    <property type="molecule type" value="Genomic_DNA"/>
</dbReference>
<dbReference type="InterPro" id="IPR000223">
    <property type="entry name" value="Pept_S26A_signal_pept_1"/>
</dbReference>
<dbReference type="InterPro" id="IPR019533">
    <property type="entry name" value="Peptidase_S26"/>
</dbReference>
<evidence type="ECO:0000256" key="4">
    <source>
        <dbReference type="RuleBase" id="RU362042"/>
    </source>
</evidence>
<feature type="active site" evidence="3">
    <location>
        <position position="90"/>
    </location>
</feature>
<evidence type="ECO:0000259" key="5">
    <source>
        <dbReference type="Pfam" id="PF10502"/>
    </source>
</evidence>
<dbReference type="EC" id="3.4.21.89" evidence="4"/>
<organism evidence="6 7">
    <name type="scientific">Streptomyces clavuligerus</name>
    <dbReference type="NCBI Taxonomy" id="1901"/>
    <lineage>
        <taxon>Bacteria</taxon>
        <taxon>Bacillati</taxon>
        <taxon>Actinomycetota</taxon>
        <taxon>Actinomycetes</taxon>
        <taxon>Kitasatosporales</taxon>
        <taxon>Streptomycetaceae</taxon>
        <taxon>Streptomyces</taxon>
    </lineage>
</organism>
<dbReference type="AlphaFoldDB" id="E2Q906"/>
<dbReference type="OrthoDB" id="9815782at2"/>
<dbReference type="PANTHER" id="PTHR43390">
    <property type="entry name" value="SIGNAL PEPTIDASE I"/>
    <property type="match status" value="1"/>
</dbReference>
<dbReference type="GO" id="GO:0009003">
    <property type="term" value="F:signal peptidase activity"/>
    <property type="evidence" value="ECO:0007669"/>
    <property type="project" value="UniProtKB-EC"/>
</dbReference>